<organism evidence="1 2">
    <name type="scientific">Alkalibacterium olivapovliticus</name>
    <dbReference type="NCBI Taxonomy" id="99907"/>
    <lineage>
        <taxon>Bacteria</taxon>
        <taxon>Bacillati</taxon>
        <taxon>Bacillota</taxon>
        <taxon>Bacilli</taxon>
        <taxon>Lactobacillales</taxon>
        <taxon>Carnobacteriaceae</taxon>
        <taxon>Alkalibacterium</taxon>
    </lineage>
</organism>
<dbReference type="AlphaFoldDB" id="A0A2T0WB07"/>
<gene>
    <name evidence="1" type="ORF">CLV38_10265</name>
</gene>
<protein>
    <submittedName>
        <fullName evidence="1">Uncharacterized protein YlaN (UPF0358 family)</fullName>
    </submittedName>
</protein>
<comment type="caution">
    <text evidence="1">The sequence shown here is derived from an EMBL/GenBank/DDBJ whole genome shotgun (WGS) entry which is preliminary data.</text>
</comment>
<dbReference type="SUPFAM" id="SSF140404">
    <property type="entry name" value="EF2458-like"/>
    <property type="match status" value="1"/>
</dbReference>
<dbReference type="EMBL" id="PVTO01000002">
    <property type="protein sequence ID" value="PRY83882.1"/>
    <property type="molecule type" value="Genomic_DNA"/>
</dbReference>
<proteinExistence type="predicted"/>
<accession>A0A2T0WB07</accession>
<reference evidence="1 2" key="1">
    <citation type="submission" date="2018-03" db="EMBL/GenBank/DDBJ databases">
        <title>Genomic Encyclopedia of Archaeal and Bacterial Type Strains, Phase II (KMG-II): from individual species to whole genera.</title>
        <authorList>
            <person name="Goeker M."/>
        </authorList>
    </citation>
    <scope>NUCLEOTIDE SEQUENCE [LARGE SCALE GENOMIC DNA]</scope>
    <source>
        <strain evidence="1 2">DSM 13175</strain>
    </source>
</reference>
<sequence length="93" mass="10482">MPMDQLQIALAKDVLNEDAKQIASLIENQQHLCVSCPAFEEVIDTQMFGFSKKVEFATAMGMIEEEEGHLMLSTLEKHLNDVYSEAFNSTKND</sequence>
<dbReference type="InterPro" id="IPR036270">
    <property type="entry name" value="UPF0358_sf"/>
</dbReference>
<dbReference type="Gene3D" id="1.10.287.750">
    <property type="entry name" value="SO2669-like"/>
    <property type="match status" value="1"/>
</dbReference>
<evidence type="ECO:0000313" key="2">
    <source>
        <dbReference type="Proteomes" id="UP000238205"/>
    </source>
</evidence>
<dbReference type="Proteomes" id="UP000238205">
    <property type="component" value="Unassembled WGS sequence"/>
</dbReference>
<keyword evidence="2" id="KW-1185">Reference proteome</keyword>
<name>A0A2T0WB07_9LACT</name>
<evidence type="ECO:0000313" key="1">
    <source>
        <dbReference type="EMBL" id="PRY83882.1"/>
    </source>
</evidence>
<dbReference type="InterPro" id="IPR009983">
    <property type="entry name" value="UPF0358"/>
</dbReference>
<dbReference type="Pfam" id="PF07408">
    <property type="entry name" value="DUF1507"/>
    <property type="match status" value="1"/>
</dbReference>